<comment type="caution">
    <text evidence="1">The sequence shown here is derived from an EMBL/GenBank/DDBJ whole genome shotgun (WGS) entry which is preliminary data.</text>
</comment>
<gene>
    <name evidence="1" type="ORF">LX24_01873</name>
</gene>
<organism evidence="1 2">
    <name type="scientific">Desulfallas thermosapovorans DSM 6562</name>
    <dbReference type="NCBI Taxonomy" id="1121431"/>
    <lineage>
        <taxon>Bacteria</taxon>
        <taxon>Bacillati</taxon>
        <taxon>Bacillota</taxon>
        <taxon>Clostridia</taxon>
        <taxon>Eubacteriales</taxon>
        <taxon>Desulfallaceae</taxon>
        <taxon>Desulfallas</taxon>
    </lineage>
</organism>
<keyword evidence="2" id="KW-1185">Reference proteome</keyword>
<dbReference type="EMBL" id="VNHM01000009">
    <property type="protein sequence ID" value="TYO95144.1"/>
    <property type="molecule type" value="Genomic_DNA"/>
</dbReference>
<accession>A0A5S4ZSN2</accession>
<protein>
    <submittedName>
        <fullName evidence="1">YopX protein</fullName>
    </submittedName>
</protein>
<dbReference type="InterPro" id="IPR023385">
    <property type="entry name" value="YopX-like_C"/>
</dbReference>
<dbReference type="AlphaFoldDB" id="A0A5S4ZSN2"/>
<dbReference type="Proteomes" id="UP000323166">
    <property type="component" value="Unassembled WGS sequence"/>
</dbReference>
<dbReference type="SUPFAM" id="SSF159006">
    <property type="entry name" value="YopX-like"/>
    <property type="match status" value="1"/>
</dbReference>
<reference evidence="1 2" key="1">
    <citation type="submission" date="2019-07" db="EMBL/GenBank/DDBJ databases">
        <title>Genomic Encyclopedia of Type Strains, Phase I: the one thousand microbial genomes (KMG-I) project.</title>
        <authorList>
            <person name="Kyrpides N."/>
        </authorList>
    </citation>
    <scope>NUCLEOTIDE SEQUENCE [LARGE SCALE GENOMIC DNA]</scope>
    <source>
        <strain evidence="1 2">DSM 6562</strain>
    </source>
</reference>
<name>A0A5S4ZSN2_9FIRM</name>
<sequence>MREIKFRGKSSKTRQWFYGDICHHDGVVSHISQHPADGSMVIHDLIPETIGRYTGLSDVVEYDEEGFWIPNSKVIGNIHDNPELML</sequence>
<evidence type="ECO:0000313" key="2">
    <source>
        <dbReference type="Proteomes" id="UP000323166"/>
    </source>
</evidence>
<proteinExistence type="predicted"/>
<dbReference type="Gene3D" id="2.30.30.290">
    <property type="entry name" value="YopX-like domains"/>
    <property type="match status" value="1"/>
</dbReference>
<evidence type="ECO:0000313" key="1">
    <source>
        <dbReference type="EMBL" id="TYO95144.1"/>
    </source>
</evidence>